<dbReference type="InterPro" id="IPR005467">
    <property type="entry name" value="His_kinase_dom"/>
</dbReference>
<dbReference type="SMART" id="SM00388">
    <property type="entry name" value="HisKA"/>
    <property type="match status" value="1"/>
</dbReference>
<evidence type="ECO:0000256" key="3">
    <source>
        <dbReference type="ARBA" id="ARBA00012438"/>
    </source>
</evidence>
<evidence type="ECO:0000256" key="5">
    <source>
        <dbReference type="ARBA" id="ARBA00022679"/>
    </source>
</evidence>
<feature type="transmembrane region" description="Helical" evidence="11">
    <location>
        <begin position="161"/>
        <end position="183"/>
    </location>
</feature>
<comment type="subcellular location">
    <subcellularLocation>
        <location evidence="2">Cell membrane</location>
    </subcellularLocation>
</comment>
<evidence type="ECO:0000256" key="8">
    <source>
        <dbReference type="ARBA" id="ARBA00022989"/>
    </source>
</evidence>
<keyword evidence="4" id="KW-0597">Phosphoprotein</keyword>
<dbReference type="InterPro" id="IPR003661">
    <property type="entry name" value="HisK_dim/P_dom"/>
</dbReference>
<evidence type="ECO:0000259" key="13">
    <source>
        <dbReference type="PROSITE" id="PS50885"/>
    </source>
</evidence>
<evidence type="ECO:0000256" key="7">
    <source>
        <dbReference type="ARBA" id="ARBA00022777"/>
    </source>
</evidence>
<dbReference type="GO" id="GO:0005886">
    <property type="term" value="C:plasma membrane"/>
    <property type="evidence" value="ECO:0007669"/>
    <property type="project" value="UniProtKB-SubCell"/>
</dbReference>
<dbReference type="SMART" id="SM00387">
    <property type="entry name" value="HATPase_c"/>
    <property type="match status" value="1"/>
</dbReference>
<dbReference type="PANTHER" id="PTHR45436:SF5">
    <property type="entry name" value="SENSOR HISTIDINE KINASE TRCS"/>
    <property type="match status" value="1"/>
</dbReference>
<evidence type="ECO:0000256" key="4">
    <source>
        <dbReference type="ARBA" id="ARBA00022553"/>
    </source>
</evidence>
<dbReference type="CDD" id="cd00075">
    <property type="entry name" value="HATPase"/>
    <property type="match status" value="1"/>
</dbReference>
<dbReference type="SUPFAM" id="SSF47384">
    <property type="entry name" value="Homodimeric domain of signal transducing histidine kinase"/>
    <property type="match status" value="1"/>
</dbReference>
<dbReference type="EC" id="2.7.13.3" evidence="3"/>
<evidence type="ECO:0000256" key="1">
    <source>
        <dbReference type="ARBA" id="ARBA00000085"/>
    </source>
</evidence>
<reference evidence="14 15" key="1">
    <citation type="submission" date="2016-10" db="EMBL/GenBank/DDBJ databases">
        <authorList>
            <person name="de Groot N.N."/>
        </authorList>
    </citation>
    <scope>NUCLEOTIDE SEQUENCE [LARGE SCALE GENOMIC DNA]</scope>
    <source>
        <strain evidence="14 15">DSM 45317</strain>
    </source>
</reference>
<keyword evidence="9" id="KW-0902">Two-component regulatory system</keyword>
<dbReference type="Pfam" id="PF02518">
    <property type="entry name" value="HATPase_c"/>
    <property type="match status" value="1"/>
</dbReference>
<keyword evidence="15" id="KW-1185">Reference proteome</keyword>
<dbReference type="PROSITE" id="PS50885">
    <property type="entry name" value="HAMP"/>
    <property type="match status" value="1"/>
</dbReference>
<evidence type="ECO:0000256" key="9">
    <source>
        <dbReference type="ARBA" id="ARBA00023012"/>
    </source>
</evidence>
<dbReference type="EMBL" id="FOSW01000021">
    <property type="protein sequence ID" value="SFL89367.1"/>
    <property type="molecule type" value="Genomic_DNA"/>
</dbReference>
<proteinExistence type="predicted"/>
<dbReference type="Proteomes" id="UP000199152">
    <property type="component" value="Unassembled WGS sequence"/>
</dbReference>
<keyword evidence="10 11" id="KW-0472">Membrane</keyword>
<feature type="domain" description="HAMP" evidence="13">
    <location>
        <begin position="185"/>
        <end position="237"/>
    </location>
</feature>
<keyword evidence="7 14" id="KW-0418">Kinase</keyword>
<dbReference type="InterPro" id="IPR003660">
    <property type="entry name" value="HAMP_dom"/>
</dbReference>
<evidence type="ECO:0000256" key="10">
    <source>
        <dbReference type="ARBA" id="ARBA00023136"/>
    </source>
</evidence>
<keyword evidence="8 11" id="KW-1133">Transmembrane helix</keyword>
<comment type="catalytic activity">
    <reaction evidence="1">
        <text>ATP + protein L-histidine = ADP + protein N-phospho-L-histidine.</text>
        <dbReference type="EC" id="2.7.13.3"/>
    </reaction>
</comment>
<dbReference type="Pfam" id="PF00672">
    <property type="entry name" value="HAMP"/>
    <property type="match status" value="1"/>
</dbReference>
<dbReference type="CDD" id="cd06225">
    <property type="entry name" value="HAMP"/>
    <property type="match status" value="1"/>
</dbReference>
<dbReference type="OrthoDB" id="9757990at2"/>
<sequence>MREALGSRGLRARIVLGFAAGTLLVSAVLVVTTFLLARGYLLDQRERSLTRQAFADANVLSSRLSTAGTEVGDVVGELIPSGGAAVVVRSGSSWYSSSLDVGARDVPAGLQEIVAGGAAGSVRVDTPGGPALLVGVPVASAGVEFYELSPLTELQMVLRTLAVVLGAGALAATAAGAAFGVWASRRAISPLEQVAAAATRIAGGELTTRLPPTDDPDLLAIVAGFNSMVDALAARIDRDARFVGDVSHELRSPLTSVVTSVEVLAARRHELSPRADQALTLVERELGRFRRMLDDLLELARIDGAPSSARATAVSMAVLVREVLSAGGRDAGLLDADGEAETTVLGDKTSLERAVRNLLDNADRHAGGPSAVQVRRRDGTVVLSVDDAGPGVPVEDRERVFERFARGPRAARRSLPGAGLGLAIVAETAARQQGAAWCSEAPGGGARFSLSLPAARAIDELPSVDALPGAGR</sequence>
<evidence type="ECO:0000256" key="2">
    <source>
        <dbReference type="ARBA" id="ARBA00004236"/>
    </source>
</evidence>
<dbReference type="Gene3D" id="1.10.287.130">
    <property type="match status" value="1"/>
</dbReference>
<dbReference type="InterPro" id="IPR036097">
    <property type="entry name" value="HisK_dim/P_sf"/>
</dbReference>
<dbReference type="InParanoid" id="A0A1I4LFI8"/>
<dbReference type="PANTHER" id="PTHR45436">
    <property type="entry name" value="SENSOR HISTIDINE KINASE YKOH"/>
    <property type="match status" value="1"/>
</dbReference>
<feature type="transmembrane region" description="Helical" evidence="11">
    <location>
        <begin position="12"/>
        <end position="37"/>
    </location>
</feature>
<evidence type="ECO:0000256" key="6">
    <source>
        <dbReference type="ARBA" id="ARBA00022692"/>
    </source>
</evidence>
<name>A0A1I4LFI8_9ACTN</name>
<evidence type="ECO:0000313" key="14">
    <source>
        <dbReference type="EMBL" id="SFL89367.1"/>
    </source>
</evidence>
<dbReference type="GO" id="GO:0000155">
    <property type="term" value="F:phosphorelay sensor kinase activity"/>
    <property type="evidence" value="ECO:0007669"/>
    <property type="project" value="InterPro"/>
</dbReference>
<dbReference type="PROSITE" id="PS50109">
    <property type="entry name" value="HIS_KIN"/>
    <property type="match status" value="1"/>
</dbReference>
<dbReference type="SUPFAM" id="SSF158472">
    <property type="entry name" value="HAMP domain-like"/>
    <property type="match status" value="1"/>
</dbReference>
<keyword evidence="5" id="KW-0808">Transferase</keyword>
<dbReference type="STRING" id="504800.SAMN04488085_12145"/>
<dbReference type="AlphaFoldDB" id="A0A1I4LFI8"/>
<accession>A0A1I4LFI8</accession>
<gene>
    <name evidence="14" type="ORF">SAMN04488085_12145</name>
</gene>
<dbReference type="PRINTS" id="PR00344">
    <property type="entry name" value="BCTRLSENSOR"/>
</dbReference>
<dbReference type="RefSeq" id="WP_091329833.1">
    <property type="nucleotide sequence ID" value="NZ_FOSW01000021.1"/>
</dbReference>
<dbReference type="InterPro" id="IPR004358">
    <property type="entry name" value="Sig_transdc_His_kin-like_C"/>
</dbReference>
<protein>
    <recommendedName>
        <fullName evidence="3">histidine kinase</fullName>
        <ecNumber evidence="3">2.7.13.3</ecNumber>
    </recommendedName>
</protein>
<evidence type="ECO:0000259" key="12">
    <source>
        <dbReference type="PROSITE" id="PS50109"/>
    </source>
</evidence>
<evidence type="ECO:0000313" key="15">
    <source>
        <dbReference type="Proteomes" id="UP000199152"/>
    </source>
</evidence>
<keyword evidence="6 11" id="KW-0812">Transmembrane</keyword>
<feature type="domain" description="Histidine kinase" evidence="12">
    <location>
        <begin position="245"/>
        <end position="456"/>
    </location>
</feature>
<organism evidence="14 15">
    <name type="scientific">Geodermatophilus ruber</name>
    <dbReference type="NCBI Taxonomy" id="504800"/>
    <lineage>
        <taxon>Bacteria</taxon>
        <taxon>Bacillati</taxon>
        <taxon>Actinomycetota</taxon>
        <taxon>Actinomycetes</taxon>
        <taxon>Geodermatophilales</taxon>
        <taxon>Geodermatophilaceae</taxon>
        <taxon>Geodermatophilus</taxon>
    </lineage>
</organism>
<dbReference type="InterPro" id="IPR050428">
    <property type="entry name" value="TCS_sensor_his_kinase"/>
</dbReference>
<dbReference type="SMART" id="SM00304">
    <property type="entry name" value="HAMP"/>
    <property type="match status" value="1"/>
</dbReference>
<dbReference type="Gene3D" id="3.30.565.10">
    <property type="entry name" value="Histidine kinase-like ATPase, C-terminal domain"/>
    <property type="match status" value="1"/>
</dbReference>
<dbReference type="Pfam" id="PF00512">
    <property type="entry name" value="HisKA"/>
    <property type="match status" value="1"/>
</dbReference>
<dbReference type="CDD" id="cd00082">
    <property type="entry name" value="HisKA"/>
    <property type="match status" value="1"/>
</dbReference>
<dbReference type="InterPro" id="IPR003594">
    <property type="entry name" value="HATPase_dom"/>
</dbReference>
<dbReference type="SUPFAM" id="SSF55874">
    <property type="entry name" value="ATPase domain of HSP90 chaperone/DNA topoisomerase II/histidine kinase"/>
    <property type="match status" value="1"/>
</dbReference>
<dbReference type="Gene3D" id="6.10.340.10">
    <property type="match status" value="1"/>
</dbReference>
<dbReference type="InterPro" id="IPR036890">
    <property type="entry name" value="HATPase_C_sf"/>
</dbReference>
<evidence type="ECO:0000256" key="11">
    <source>
        <dbReference type="SAM" id="Phobius"/>
    </source>
</evidence>